<dbReference type="Proteomes" id="UP000244682">
    <property type="component" value="Chromosome"/>
</dbReference>
<organism evidence="1 2">
    <name type="scientific">Morganella morganii</name>
    <name type="common">Proteus morganii</name>
    <dbReference type="NCBI Taxonomy" id="582"/>
    <lineage>
        <taxon>Bacteria</taxon>
        <taxon>Pseudomonadati</taxon>
        <taxon>Pseudomonadota</taxon>
        <taxon>Gammaproteobacteria</taxon>
        <taxon>Enterobacterales</taxon>
        <taxon>Morganellaceae</taxon>
        <taxon>Morganella</taxon>
    </lineage>
</organism>
<name>A0AAU8ZNC3_MORMO</name>
<evidence type="ECO:0000313" key="2">
    <source>
        <dbReference type="Proteomes" id="UP000244682"/>
    </source>
</evidence>
<dbReference type="AlphaFoldDB" id="A0AAU8ZNC3"/>
<accession>A0AAU8ZNC3</accession>
<sequence length="136" mass="15443">MTNNMYMQFDFIISVFRNKKSFTSQDVADATGYADVTARAKIAEMVRMGIIHKLPKVLNKGLYVIDPMANEKLESWRGMERFAFEPDDDVFDKYPKLNFTGGKVVKKANVKGMGSAFLKRFDSLLRGVRCGMPTVQ</sequence>
<dbReference type="EMBL" id="CP028956">
    <property type="protein sequence ID" value="AWC94444.1"/>
    <property type="molecule type" value="Genomic_DNA"/>
</dbReference>
<proteinExistence type="predicted"/>
<gene>
    <name evidence="1" type="ORF">AM380_12690</name>
</gene>
<protein>
    <submittedName>
        <fullName evidence="1">Uncharacterized protein</fullName>
    </submittedName>
</protein>
<dbReference type="RefSeq" id="WP_108656568.1">
    <property type="nucleotide sequence ID" value="NZ_CP028956.1"/>
</dbReference>
<evidence type="ECO:0000313" key="1">
    <source>
        <dbReference type="EMBL" id="AWC94444.1"/>
    </source>
</evidence>
<reference evidence="1 2" key="1">
    <citation type="submission" date="2018-04" db="EMBL/GenBank/DDBJ databases">
        <title>Whole genome sequencing of Morganella morganii AR_0133.</title>
        <authorList>
            <person name="Conlan S."/>
            <person name="Thomas P.J."/>
            <person name="Mullikin J."/>
            <person name="Frank K.M."/>
            <person name="Segre J.A."/>
        </authorList>
    </citation>
    <scope>NUCLEOTIDE SEQUENCE [LARGE SCALE GENOMIC DNA]</scope>
    <source>
        <strain evidence="1 2">AR_0133</strain>
    </source>
</reference>